<evidence type="ECO:0000256" key="2">
    <source>
        <dbReference type="PROSITE-ProRule" id="PRU01360"/>
    </source>
</evidence>
<dbReference type="PANTHER" id="PTHR30069">
    <property type="entry name" value="TONB-DEPENDENT OUTER MEMBRANE RECEPTOR"/>
    <property type="match status" value="1"/>
</dbReference>
<feature type="transmembrane region" description="Helical" evidence="4">
    <location>
        <begin position="265"/>
        <end position="284"/>
    </location>
</feature>
<dbReference type="InterPro" id="IPR039426">
    <property type="entry name" value="TonB-dep_rcpt-like"/>
</dbReference>
<comment type="subcellular location">
    <subcellularLocation>
        <location evidence="2">Cell outer membrane</location>
        <topology evidence="2">Multi-pass membrane protein</topology>
    </subcellularLocation>
</comment>
<keyword evidence="1" id="KW-0732">Signal</keyword>
<gene>
    <name evidence="7" type="ORF">RM541_11180</name>
</gene>
<sequence>MMETTIIYLLKSAGLLSIFFLFYQLLLEKETAFSLNRKFLVGGIFASFILPAIYFTRKVFIEAPIVNAEFSPEMFPSTSLIQETQINWWNLAGIIYSVSAGLLLCQFAIRLFAILKLIKTHHFKKAEGFNFIKINRITGPFSFFHYIIYNPASHSQRDLEFILQHERVHAAQLHSLDIILANLTTAILWFNPFSWWYKKTIEQNLEFLADRETVAAAGSRKAYQHALINVSVPEFQPALTNHFYQSFIKKRIVMLNKKQDNKPKMWKISLILPVLMLFMFFFNVKTEAQILQKEENSSEKSSETQTLDSSTHEENKESPLYVLNGAPSKKAIIDTIHPENIEKVDVLKGAKATALYGFSGRNGVVLISTKPSESASESQNSNSENVVKIKKISGITNQDAKLIIVNGEIKEDDFDLDSIEPETIERIEVVKGEKAISGYGEKAKNGVINVVLKDSERNSSSEAKTMKITKQRNSTIYGTGKKTTDNSSNQQEEKPLIVLDGKVMPQSYDFNELEPSEIASINVLKGANATEKYGEKGKNGVVEIITKTNKESNSPD</sequence>
<dbReference type="InterPro" id="IPR023997">
    <property type="entry name" value="TonB-dep_OMP_SusC/RagA_CS"/>
</dbReference>
<evidence type="ECO:0000256" key="1">
    <source>
        <dbReference type="ARBA" id="ARBA00022729"/>
    </source>
</evidence>
<keyword evidence="8" id="KW-1185">Reference proteome</keyword>
<dbReference type="NCBIfam" id="TIGR04057">
    <property type="entry name" value="SusC_RagA_signa"/>
    <property type="match status" value="1"/>
</dbReference>
<evidence type="ECO:0000256" key="3">
    <source>
        <dbReference type="SAM" id="MobiDB-lite"/>
    </source>
</evidence>
<keyword evidence="2 4" id="KW-0472">Membrane</keyword>
<dbReference type="Proteomes" id="UP001253848">
    <property type="component" value="Unassembled WGS sequence"/>
</dbReference>
<evidence type="ECO:0000259" key="6">
    <source>
        <dbReference type="Pfam" id="PF07715"/>
    </source>
</evidence>
<comment type="caution">
    <text evidence="7">The sequence shown here is derived from an EMBL/GenBank/DDBJ whole genome shotgun (WGS) entry which is preliminary data.</text>
</comment>
<protein>
    <submittedName>
        <fullName evidence="7">TonB-dependent receptor plug domain-containing protein</fullName>
    </submittedName>
</protein>
<evidence type="ECO:0000313" key="7">
    <source>
        <dbReference type="EMBL" id="MDT0686932.1"/>
    </source>
</evidence>
<dbReference type="PANTHER" id="PTHR30069:SF29">
    <property type="entry name" value="HEMOGLOBIN AND HEMOGLOBIN-HAPTOGLOBIN-BINDING PROTEIN 1-RELATED"/>
    <property type="match status" value="1"/>
</dbReference>
<feature type="transmembrane region" description="Helical" evidence="4">
    <location>
        <begin position="94"/>
        <end position="115"/>
    </location>
</feature>
<dbReference type="EMBL" id="JAVRHN010000007">
    <property type="protein sequence ID" value="MDT0686932.1"/>
    <property type="molecule type" value="Genomic_DNA"/>
</dbReference>
<name>A0ABU3DTA2_9FLAO</name>
<dbReference type="Pfam" id="PF07715">
    <property type="entry name" value="Plug"/>
    <property type="match status" value="1"/>
</dbReference>
<dbReference type="Pfam" id="PF05569">
    <property type="entry name" value="Peptidase_M56"/>
    <property type="match status" value="1"/>
</dbReference>
<feature type="domain" description="TonB-dependent receptor plug" evidence="6">
    <location>
        <begin position="317"/>
        <end position="364"/>
    </location>
</feature>
<dbReference type="PROSITE" id="PS52016">
    <property type="entry name" value="TONB_DEPENDENT_REC_3"/>
    <property type="match status" value="1"/>
</dbReference>
<evidence type="ECO:0000259" key="5">
    <source>
        <dbReference type="Pfam" id="PF05569"/>
    </source>
</evidence>
<comment type="similarity">
    <text evidence="2">Belongs to the TonB-dependent receptor family.</text>
</comment>
<reference evidence="7 8" key="1">
    <citation type="submission" date="2023-09" db="EMBL/GenBank/DDBJ databases">
        <authorList>
            <person name="Rey-Velasco X."/>
        </authorList>
    </citation>
    <scope>NUCLEOTIDE SEQUENCE [LARGE SCALE GENOMIC DNA]</scope>
    <source>
        <strain evidence="7 8">F225</strain>
    </source>
</reference>
<keyword evidence="2" id="KW-0813">Transport</keyword>
<keyword evidence="2" id="KW-0998">Cell outer membrane</keyword>
<dbReference type="RefSeq" id="WP_311500233.1">
    <property type="nucleotide sequence ID" value="NZ_JAVRHN010000007.1"/>
</dbReference>
<keyword evidence="7" id="KW-0675">Receptor</keyword>
<dbReference type="SUPFAM" id="SSF56935">
    <property type="entry name" value="Porins"/>
    <property type="match status" value="3"/>
</dbReference>
<feature type="region of interest" description="Disordered" evidence="3">
    <location>
        <begin position="293"/>
        <end position="320"/>
    </location>
</feature>
<evidence type="ECO:0000313" key="8">
    <source>
        <dbReference type="Proteomes" id="UP001253848"/>
    </source>
</evidence>
<evidence type="ECO:0000256" key="4">
    <source>
        <dbReference type="SAM" id="Phobius"/>
    </source>
</evidence>
<dbReference type="InterPro" id="IPR008756">
    <property type="entry name" value="Peptidase_M56"/>
</dbReference>
<keyword evidence="2" id="KW-1134">Transmembrane beta strand</keyword>
<organism evidence="7 8">
    <name type="scientific">Autumnicola psychrophila</name>
    <dbReference type="NCBI Taxonomy" id="3075592"/>
    <lineage>
        <taxon>Bacteria</taxon>
        <taxon>Pseudomonadati</taxon>
        <taxon>Bacteroidota</taxon>
        <taxon>Flavobacteriia</taxon>
        <taxon>Flavobacteriales</taxon>
        <taxon>Flavobacteriaceae</taxon>
        <taxon>Autumnicola</taxon>
    </lineage>
</organism>
<dbReference type="Gene3D" id="2.170.130.10">
    <property type="entry name" value="TonB-dependent receptor, plug domain"/>
    <property type="match status" value="3"/>
</dbReference>
<feature type="transmembrane region" description="Helical" evidence="4">
    <location>
        <begin position="6"/>
        <end position="27"/>
    </location>
</feature>
<keyword evidence="2 4" id="KW-0812">Transmembrane</keyword>
<dbReference type="InterPro" id="IPR037066">
    <property type="entry name" value="Plug_dom_sf"/>
</dbReference>
<feature type="compositionally biased region" description="Basic and acidic residues" evidence="3">
    <location>
        <begin position="293"/>
        <end position="302"/>
    </location>
</feature>
<dbReference type="InterPro" id="IPR012910">
    <property type="entry name" value="Plug_dom"/>
</dbReference>
<proteinExistence type="inferred from homology"/>
<accession>A0ABU3DTA2</accession>
<dbReference type="CDD" id="cd07341">
    <property type="entry name" value="M56_BlaR1_MecR1_like"/>
    <property type="match status" value="1"/>
</dbReference>
<feature type="transmembrane region" description="Helical" evidence="4">
    <location>
        <begin position="39"/>
        <end position="56"/>
    </location>
</feature>
<keyword evidence="4" id="KW-1133">Transmembrane helix</keyword>
<feature type="domain" description="Peptidase M56" evidence="5">
    <location>
        <begin position="147"/>
        <end position="255"/>
    </location>
</feature>